<feature type="compositionally biased region" description="Basic residues" evidence="1">
    <location>
        <begin position="82"/>
        <end position="95"/>
    </location>
</feature>
<sequence>MTVAGAAEVLRLKPRTLDNWPVRGFGPIYTPTGGRISYDEADLHRWLEQRKVDPTNRNGIRNPKSRRRQKDIEVRDTLNLSKVKRNGRVHAKPED</sequence>
<comment type="caution">
    <text evidence="2">The sequence shown here is derived from an EMBL/GenBank/DDBJ whole genome shotgun (WGS) entry which is preliminary data.</text>
</comment>
<dbReference type="SUPFAM" id="SSF46955">
    <property type="entry name" value="Putative DNA-binding domain"/>
    <property type="match status" value="1"/>
</dbReference>
<dbReference type="InterPro" id="IPR009061">
    <property type="entry name" value="DNA-bd_dom_put_sf"/>
</dbReference>
<dbReference type="RefSeq" id="WP_420904835.1">
    <property type="nucleotide sequence ID" value="NZ_BAAFGK010000004.1"/>
</dbReference>
<feature type="region of interest" description="Disordered" evidence="1">
    <location>
        <begin position="49"/>
        <end position="95"/>
    </location>
</feature>
<dbReference type="Proteomes" id="UP001628193">
    <property type="component" value="Unassembled WGS sequence"/>
</dbReference>
<evidence type="ECO:0008006" key="4">
    <source>
        <dbReference type="Google" id="ProtNLM"/>
    </source>
</evidence>
<evidence type="ECO:0000313" key="3">
    <source>
        <dbReference type="Proteomes" id="UP001628193"/>
    </source>
</evidence>
<reference evidence="2 3" key="2">
    <citation type="submission" date="2024-09" db="EMBL/GenBank/DDBJ databases">
        <title>Draft genome sequence of Candidatus Magnetaquicoccaceae bacterium FCR-1.</title>
        <authorList>
            <person name="Shimoshige H."/>
            <person name="Shimamura S."/>
            <person name="Taoka A."/>
            <person name="Kobayashi H."/>
            <person name="Maekawa T."/>
        </authorList>
    </citation>
    <scope>NUCLEOTIDE SEQUENCE [LARGE SCALE GENOMIC DNA]</scope>
    <source>
        <strain evidence="2 3">FCR-1</strain>
    </source>
</reference>
<dbReference type="InterPro" id="IPR036388">
    <property type="entry name" value="WH-like_DNA-bd_sf"/>
</dbReference>
<proteinExistence type="predicted"/>
<reference evidence="2 3" key="1">
    <citation type="submission" date="2024-05" db="EMBL/GenBank/DDBJ databases">
        <authorList>
            <consortium name="Candidatus Magnetaquicoccaceae bacterium FCR-1 genome sequencing consortium"/>
            <person name="Shimoshige H."/>
            <person name="Shimamura S."/>
            <person name="Taoka A."/>
            <person name="Kobayashi H."/>
            <person name="Maekawa T."/>
        </authorList>
    </citation>
    <scope>NUCLEOTIDE SEQUENCE [LARGE SCALE GENOMIC DNA]</scope>
    <source>
        <strain evidence="2 3">FCR-1</strain>
    </source>
</reference>
<evidence type="ECO:0000256" key="1">
    <source>
        <dbReference type="SAM" id="MobiDB-lite"/>
    </source>
</evidence>
<gene>
    <name evidence="2" type="ORF">SIID45300_01452</name>
</gene>
<name>A0ABQ0C8C3_9PROT</name>
<protein>
    <recommendedName>
        <fullName evidence="4">Helix-turn-helix domain-containing protein</fullName>
    </recommendedName>
</protein>
<organism evidence="2 3">
    <name type="scientific">Candidatus Magnetaquiglobus chichijimensis</name>
    <dbReference type="NCBI Taxonomy" id="3141448"/>
    <lineage>
        <taxon>Bacteria</taxon>
        <taxon>Pseudomonadati</taxon>
        <taxon>Pseudomonadota</taxon>
        <taxon>Magnetococcia</taxon>
        <taxon>Magnetococcales</taxon>
        <taxon>Candidatus Magnetaquicoccaceae</taxon>
        <taxon>Candidatus Magnetaquiglobus</taxon>
    </lineage>
</organism>
<keyword evidence="3" id="KW-1185">Reference proteome</keyword>
<dbReference type="Gene3D" id="1.10.10.10">
    <property type="entry name" value="Winged helix-like DNA-binding domain superfamily/Winged helix DNA-binding domain"/>
    <property type="match status" value="1"/>
</dbReference>
<accession>A0ABQ0C8C3</accession>
<evidence type="ECO:0000313" key="2">
    <source>
        <dbReference type="EMBL" id="GAB0057131.1"/>
    </source>
</evidence>
<dbReference type="EMBL" id="BAAFGK010000004">
    <property type="protein sequence ID" value="GAB0057131.1"/>
    <property type="molecule type" value="Genomic_DNA"/>
</dbReference>